<proteinExistence type="predicted"/>
<sequence>MSPHGTKFITLSEDDLVKVFWQNEDLWQQLQEYVCLSLPTVTQPSQADIVRWLKNLDPGFFINKLLTDIGGFTEKERKKRNNWSRSAHWMSIDDMMAHISANCHEDFNPKIEGSYTKTGYALCDSIKTDGFWLQLLAFKLNELNCVKY</sequence>
<evidence type="ECO:0000313" key="2">
    <source>
        <dbReference type="Proteomes" id="UP000696485"/>
    </source>
</evidence>
<gene>
    <name evidence="1" type="ORF">BG006_003062</name>
</gene>
<reference evidence="1" key="1">
    <citation type="journal article" date="2020" name="Fungal Divers.">
        <title>Resolving the Mortierellaceae phylogeny through synthesis of multi-gene phylogenetics and phylogenomics.</title>
        <authorList>
            <person name="Vandepol N."/>
            <person name="Liber J."/>
            <person name="Desiro A."/>
            <person name="Na H."/>
            <person name="Kennedy M."/>
            <person name="Barry K."/>
            <person name="Grigoriev I.V."/>
            <person name="Miller A.N."/>
            <person name="O'Donnell K."/>
            <person name="Stajich J.E."/>
            <person name="Bonito G."/>
        </authorList>
    </citation>
    <scope>NUCLEOTIDE SEQUENCE</scope>
    <source>
        <strain evidence="1">NVP1</strain>
    </source>
</reference>
<accession>A0A9P5VG86</accession>
<dbReference type="EMBL" id="JAAAUY010001790">
    <property type="protein sequence ID" value="KAF9319040.1"/>
    <property type="molecule type" value="Genomic_DNA"/>
</dbReference>
<protein>
    <submittedName>
        <fullName evidence="1">Uncharacterized protein</fullName>
    </submittedName>
</protein>
<evidence type="ECO:0000313" key="1">
    <source>
        <dbReference type="EMBL" id="KAF9319040.1"/>
    </source>
</evidence>
<organism evidence="1 2">
    <name type="scientific">Podila minutissima</name>
    <dbReference type="NCBI Taxonomy" id="64525"/>
    <lineage>
        <taxon>Eukaryota</taxon>
        <taxon>Fungi</taxon>
        <taxon>Fungi incertae sedis</taxon>
        <taxon>Mucoromycota</taxon>
        <taxon>Mortierellomycotina</taxon>
        <taxon>Mortierellomycetes</taxon>
        <taxon>Mortierellales</taxon>
        <taxon>Mortierellaceae</taxon>
        <taxon>Podila</taxon>
    </lineage>
</organism>
<dbReference type="AlphaFoldDB" id="A0A9P5VG86"/>
<dbReference type="Proteomes" id="UP000696485">
    <property type="component" value="Unassembled WGS sequence"/>
</dbReference>
<name>A0A9P5VG86_9FUNG</name>
<comment type="caution">
    <text evidence="1">The sequence shown here is derived from an EMBL/GenBank/DDBJ whole genome shotgun (WGS) entry which is preliminary data.</text>
</comment>
<keyword evidence="2" id="KW-1185">Reference proteome</keyword>